<accession>A0AAJ7DUG5</accession>
<evidence type="ECO:0000313" key="3">
    <source>
        <dbReference type="RefSeq" id="XP_011496859.1"/>
    </source>
</evidence>
<reference evidence="3" key="1">
    <citation type="submission" date="2025-08" db="UniProtKB">
        <authorList>
            <consortium name="RefSeq"/>
        </authorList>
    </citation>
    <scope>IDENTIFICATION</scope>
</reference>
<dbReference type="InterPro" id="IPR001254">
    <property type="entry name" value="Trypsin_dom"/>
</dbReference>
<keyword evidence="2" id="KW-1185">Reference proteome</keyword>
<dbReference type="RefSeq" id="XP_011496859.1">
    <property type="nucleotide sequence ID" value="XM_011498557.1"/>
</dbReference>
<evidence type="ECO:0000259" key="1">
    <source>
        <dbReference type="Pfam" id="PF00089"/>
    </source>
</evidence>
<dbReference type="InterPro" id="IPR009003">
    <property type="entry name" value="Peptidase_S1_PA"/>
</dbReference>
<dbReference type="GO" id="GO:0004252">
    <property type="term" value="F:serine-type endopeptidase activity"/>
    <property type="evidence" value="ECO:0007669"/>
    <property type="project" value="InterPro"/>
</dbReference>
<evidence type="ECO:0000313" key="2">
    <source>
        <dbReference type="Proteomes" id="UP000695007"/>
    </source>
</evidence>
<feature type="domain" description="Peptidase S1" evidence="1">
    <location>
        <begin position="9"/>
        <end position="146"/>
    </location>
</feature>
<sequence>MQNGLLSVENDIAVLKVLGFINDVPINQLSTIRPHSILYGRNADVVGCGRGNNSFINVIHQTASLTILPHDECSEIITRLFDTYVEVPEKYICSVGHPYTYVNDGDSGAPFFYHQTLIGVTIGDCPTMNEFNPDKVNIHAGVAYYNCFIDDMLNNY</sequence>
<proteinExistence type="predicted"/>
<dbReference type="InterPro" id="IPR043504">
    <property type="entry name" value="Peptidase_S1_PA_chymotrypsin"/>
</dbReference>
<dbReference type="GeneID" id="105361393"/>
<dbReference type="GO" id="GO:0006508">
    <property type="term" value="P:proteolysis"/>
    <property type="evidence" value="ECO:0007669"/>
    <property type="project" value="InterPro"/>
</dbReference>
<dbReference type="SUPFAM" id="SSF50494">
    <property type="entry name" value="Trypsin-like serine proteases"/>
    <property type="match status" value="1"/>
</dbReference>
<dbReference type="Gene3D" id="2.40.10.10">
    <property type="entry name" value="Trypsin-like serine proteases"/>
    <property type="match status" value="1"/>
</dbReference>
<name>A0AAJ7DUG5_9HYME</name>
<dbReference type="Pfam" id="PF00089">
    <property type="entry name" value="Trypsin"/>
    <property type="match status" value="1"/>
</dbReference>
<gene>
    <name evidence="3" type="primary">LOC105361393</name>
</gene>
<protein>
    <submittedName>
        <fullName evidence="3">Uncharacterized protein LOC105361393</fullName>
    </submittedName>
</protein>
<dbReference type="KEGG" id="csol:105361393"/>
<dbReference type="Proteomes" id="UP000695007">
    <property type="component" value="Unplaced"/>
</dbReference>
<dbReference type="AlphaFoldDB" id="A0AAJ7DUG5"/>
<organism evidence="2 3">
    <name type="scientific">Ceratosolen solmsi marchali</name>
    <dbReference type="NCBI Taxonomy" id="326594"/>
    <lineage>
        <taxon>Eukaryota</taxon>
        <taxon>Metazoa</taxon>
        <taxon>Ecdysozoa</taxon>
        <taxon>Arthropoda</taxon>
        <taxon>Hexapoda</taxon>
        <taxon>Insecta</taxon>
        <taxon>Pterygota</taxon>
        <taxon>Neoptera</taxon>
        <taxon>Endopterygota</taxon>
        <taxon>Hymenoptera</taxon>
        <taxon>Apocrita</taxon>
        <taxon>Proctotrupomorpha</taxon>
        <taxon>Chalcidoidea</taxon>
        <taxon>Agaonidae</taxon>
        <taxon>Agaoninae</taxon>
        <taxon>Ceratosolen</taxon>
    </lineage>
</organism>